<dbReference type="Gene3D" id="3.40.50.300">
    <property type="entry name" value="P-loop containing nucleotide triphosphate hydrolases"/>
    <property type="match status" value="1"/>
</dbReference>
<dbReference type="GO" id="GO:0015188">
    <property type="term" value="F:L-isoleucine transmembrane transporter activity"/>
    <property type="evidence" value="ECO:0007669"/>
    <property type="project" value="TreeGrafter"/>
</dbReference>
<proteinExistence type="predicted"/>
<reference evidence="6 7" key="1">
    <citation type="journal article" date="2017" name="Nature">
        <title>Atmospheric trace gases support primary production in Antarctic desert surface soil.</title>
        <authorList>
            <person name="Ji M."/>
            <person name="Greening C."/>
            <person name="Vanwonterghem I."/>
            <person name="Carere C.R."/>
            <person name="Bay S.K."/>
            <person name="Steen J.A."/>
            <person name="Montgomery K."/>
            <person name="Lines T."/>
            <person name="Beardall J."/>
            <person name="van Dorst J."/>
            <person name="Snape I."/>
            <person name="Stott M.B."/>
            <person name="Hugenholtz P."/>
            <person name="Ferrari B.C."/>
        </authorList>
    </citation>
    <scope>NUCLEOTIDE SEQUENCE [LARGE SCALE GENOMIC DNA]</scope>
    <source>
        <strain evidence="6">RRmetagenome_bin12</strain>
    </source>
</reference>
<dbReference type="SMART" id="SM00382">
    <property type="entry name" value="AAA"/>
    <property type="match status" value="1"/>
</dbReference>
<dbReference type="Proteomes" id="UP000606991">
    <property type="component" value="Unassembled WGS sequence"/>
</dbReference>
<name>A0A2W6A2A3_9BACT</name>
<dbReference type="GO" id="GO:1903806">
    <property type="term" value="P:L-isoleucine import across plasma membrane"/>
    <property type="evidence" value="ECO:0007669"/>
    <property type="project" value="TreeGrafter"/>
</dbReference>
<dbReference type="GO" id="GO:0016887">
    <property type="term" value="F:ATP hydrolysis activity"/>
    <property type="evidence" value="ECO:0007669"/>
    <property type="project" value="InterPro"/>
</dbReference>
<dbReference type="RefSeq" id="WP_337313040.1">
    <property type="nucleotide sequence ID" value="NZ_JAEKNS010000131.1"/>
</dbReference>
<dbReference type="CDD" id="cd03219">
    <property type="entry name" value="ABC_Mj1267_LivG_branched"/>
    <property type="match status" value="1"/>
</dbReference>
<evidence type="ECO:0000313" key="5">
    <source>
        <dbReference type="EMBL" id="MBJ7595697.1"/>
    </source>
</evidence>
<gene>
    <name evidence="6" type="ORF">DLM65_14820</name>
    <name evidence="5" type="ORF">JF886_12710</name>
</gene>
<dbReference type="Pfam" id="PF12399">
    <property type="entry name" value="BCA_ABC_TP_C"/>
    <property type="match status" value="1"/>
</dbReference>
<dbReference type="SUPFAM" id="SSF52540">
    <property type="entry name" value="P-loop containing nucleoside triphosphate hydrolases"/>
    <property type="match status" value="1"/>
</dbReference>
<dbReference type="GO" id="GO:0005304">
    <property type="term" value="F:L-valine transmembrane transporter activity"/>
    <property type="evidence" value="ECO:0007669"/>
    <property type="project" value="TreeGrafter"/>
</dbReference>
<dbReference type="EMBL" id="QHBU01000282">
    <property type="protein sequence ID" value="PZR77774.1"/>
    <property type="molecule type" value="Genomic_DNA"/>
</dbReference>
<reference evidence="6" key="2">
    <citation type="submission" date="2018-05" db="EMBL/GenBank/DDBJ databases">
        <authorList>
            <person name="Ferrari B."/>
        </authorList>
    </citation>
    <scope>NUCLEOTIDE SEQUENCE</scope>
    <source>
        <strain evidence="6">RRmetagenome_bin12</strain>
    </source>
</reference>
<dbReference type="FunFam" id="3.40.50.300:FF:000421">
    <property type="entry name" value="Branched-chain amino acid ABC transporter ATP-binding protein"/>
    <property type="match status" value="1"/>
</dbReference>
<dbReference type="PANTHER" id="PTHR45772">
    <property type="entry name" value="CONSERVED COMPONENT OF ABC TRANSPORTER FOR NATURAL AMINO ACIDS-RELATED"/>
    <property type="match status" value="1"/>
</dbReference>
<evidence type="ECO:0000256" key="3">
    <source>
        <dbReference type="ARBA" id="ARBA00022840"/>
    </source>
</evidence>
<feature type="domain" description="ABC transporter" evidence="4">
    <location>
        <begin position="4"/>
        <end position="251"/>
    </location>
</feature>
<dbReference type="InterPro" id="IPR003439">
    <property type="entry name" value="ABC_transporter-like_ATP-bd"/>
</dbReference>
<dbReference type="Pfam" id="PF00005">
    <property type="entry name" value="ABC_tran"/>
    <property type="match status" value="1"/>
</dbReference>
<dbReference type="InterPro" id="IPR051120">
    <property type="entry name" value="ABC_AA/LPS_Transport"/>
</dbReference>
<accession>A0A2W6A2A3</accession>
<dbReference type="InterPro" id="IPR027417">
    <property type="entry name" value="P-loop_NTPase"/>
</dbReference>
<protein>
    <submittedName>
        <fullName evidence="6">ABC transporter ATP-binding protein</fullName>
    </submittedName>
</protein>
<accession>A0A934K1R6</accession>
<organism evidence="6 7">
    <name type="scientific">Candidatus Aeolococcus gillhamiae</name>
    <dbReference type="NCBI Taxonomy" id="3127015"/>
    <lineage>
        <taxon>Bacteria</taxon>
        <taxon>Bacillati</taxon>
        <taxon>Candidatus Dormiibacterota</taxon>
        <taxon>Candidatus Dormibacteria</taxon>
        <taxon>Candidatus Aeolococcales</taxon>
        <taxon>Candidatus Aeolococcaceae</taxon>
        <taxon>Candidatus Aeolococcus</taxon>
    </lineage>
</organism>
<dbReference type="InterPro" id="IPR032823">
    <property type="entry name" value="BCA_ABC_TP_C"/>
</dbReference>
<dbReference type="GO" id="GO:0005886">
    <property type="term" value="C:plasma membrane"/>
    <property type="evidence" value="ECO:0007669"/>
    <property type="project" value="TreeGrafter"/>
</dbReference>
<dbReference type="Proteomes" id="UP000248724">
    <property type="component" value="Unassembled WGS sequence"/>
</dbReference>
<dbReference type="PROSITE" id="PS50893">
    <property type="entry name" value="ABC_TRANSPORTER_2"/>
    <property type="match status" value="1"/>
</dbReference>
<evidence type="ECO:0000259" key="4">
    <source>
        <dbReference type="PROSITE" id="PS50893"/>
    </source>
</evidence>
<sequence length="261" mass="28600">MALLEVTNLNKRFGGLLAVSDVTFTVGEREILSMIGPNGAGKTTAFNCVTGLFPVTSGDIRLDGASIVGLAPHRITTLGIARTFQNIRLFSFMTALDNVMVGAHWWMKERVWDGALMTPRARSEERSVQELAFDLLDQLGIARYASSYARELPYGLQRRLEIARALATQPRLLLLDEPAAGLNPQEKKELMGLIARLRDEGLTIFLIEHDMKVVMEISDRIVVLDHGEKITEGVPRDVRNNPQVIEAYLGQGAAAAMGGGA</sequence>
<dbReference type="AlphaFoldDB" id="A0A2W6A2A3"/>
<dbReference type="InterPro" id="IPR003593">
    <property type="entry name" value="AAA+_ATPase"/>
</dbReference>
<dbReference type="GO" id="GO:1903805">
    <property type="term" value="P:L-valine import across plasma membrane"/>
    <property type="evidence" value="ECO:0007669"/>
    <property type="project" value="TreeGrafter"/>
</dbReference>
<dbReference type="GO" id="GO:0015192">
    <property type="term" value="F:L-phenylalanine transmembrane transporter activity"/>
    <property type="evidence" value="ECO:0007669"/>
    <property type="project" value="TreeGrafter"/>
</dbReference>
<dbReference type="GO" id="GO:0015808">
    <property type="term" value="P:L-alanine transport"/>
    <property type="evidence" value="ECO:0007669"/>
    <property type="project" value="TreeGrafter"/>
</dbReference>
<dbReference type="GO" id="GO:0042941">
    <property type="term" value="P:D-alanine transmembrane transport"/>
    <property type="evidence" value="ECO:0007669"/>
    <property type="project" value="TreeGrafter"/>
</dbReference>
<evidence type="ECO:0000256" key="2">
    <source>
        <dbReference type="ARBA" id="ARBA00022741"/>
    </source>
</evidence>
<comment type="caution">
    <text evidence="6">The sequence shown here is derived from an EMBL/GenBank/DDBJ whole genome shotgun (WGS) entry which is preliminary data.</text>
</comment>
<keyword evidence="2" id="KW-0547">Nucleotide-binding</keyword>
<reference evidence="5 8" key="3">
    <citation type="submission" date="2020-10" db="EMBL/GenBank/DDBJ databases">
        <title>Ca. Dormibacterota MAGs.</title>
        <authorList>
            <person name="Montgomery K."/>
        </authorList>
    </citation>
    <scope>NUCLEOTIDE SEQUENCE [LARGE SCALE GENOMIC DNA]</scope>
    <source>
        <strain evidence="5">SC8812_S17_18</strain>
    </source>
</reference>
<dbReference type="EMBL" id="JAEKNS010000131">
    <property type="protein sequence ID" value="MBJ7595697.1"/>
    <property type="molecule type" value="Genomic_DNA"/>
</dbReference>
<keyword evidence="3 6" id="KW-0067">ATP-binding</keyword>
<keyword evidence="1" id="KW-0813">Transport</keyword>
<evidence type="ECO:0000313" key="8">
    <source>
        <dbReference type="Proteomes" id="UP000606991"/>
    </source>
</evidence>
<dbReference type="GO" id="GO:0005524">
    <property type="term" value="F:ATP binding"/>
    <property type="evidence" value="ECO:0007669"/>
    <property type="project" value="UniProtKB-KW"/>
</dbReference>
<evidence type="ECO:0000256" key="1">
    <source>
        <dbReference type="ARBA" id="ARBA00022448"/>
    </source>
</evidence>
<evidence type="ECO:0000313" key="7">
    <source>
        <dbReference type="Proteomes" id="UP000248724"/>
    </source>
</evidence>
<evidence type="ECO:0000313" key="6">
    <source>
        <dbReference type="EMBL" id="PZR77774.1"/>
    </source>
</evidence>
<dbReference type="PANTHER" id="PTHR45772:SF7">
    <property type="entry name" value="AMINO ACID ABC TRANSPORTER ATP-BINDING PROTEIN"/>
    <property type="match status" value="1"/>
</dbReference>